<dbReference type="EMBL" id="JARTCD010000046">
    <property type="protein sequence ID" value="KAJ8655731.1"/>
    <property type="molecule type" value="Genomic_DNA"/>
</dbReference>
<dbReference type="SUPFAM" id="SSF47954">
    <property type="entry name" value="Cyclin-like"/>
    <property type="match status" value="1"/>
</dbReference>
<dbReference type="GO" id="GO:0016538">
    <property type="term" value="F:cyclin-dependent protein serine/threonine kinase regulator activity"/>
    <property type="evidence" value="ECO:0007669"/>
    <property type="project" value="TreeGrafter"/>
</dbReference>
<dbReference type="PANTHER" id="PTHR15615">
    <property type="match status" value="1"/>
</dbReference>
<reference evidence="1 2" key="1">
    <citation type="submission" date="2023-03" db="EMBL/GenBank/DDBJ databases">
        <title>Genome sequence of Lichtheimia ornata CBS 291.66.</title>
        <authorList>
            <person name="Mohabir J.T."/>
            <person name="Shea T.P."/>
            <person name="Kurbessoian T."/>
            <person name="Berby B."/>
            <person name="Fontaine J."/>
            <person name="Livny J."/>
            <person name="Gnirke A."/>
            <person name="Stajich J.E."/>
            <person name="Cuomo C.A."/>
        </authorList>
    </citation>
    <scope>NUCLEOTIDE SEQUENCE [LARGE SCALE GENOMIC DNA]</scope>
    <source>
        <strain evidence="1">CBS 291.66</strain>
    </source>
</reference>
<dbReference type="GeneID" id="83216023"/>
<dbReference type="InterPro" id="IPR036915">
    <property type="entry name" value="Cyclin-like_sf"/>
</dbReference>
<evidence type="ECO:0000313" key="2">
    <source>
        <dbReference type="Proteomes" id="UP001234581"/>
    </source>
</evidence>
<dbReference type="GO" id="GO:0019901">
    <property type="term" value="F:protein kinase binding"/>
    <property type="evidence" value="ECO:0007669"/>
    <property type="project" value="InterPro"/>
</dbReference>
<dbReference type="Gene3D" id="1.10.472.10">
    <property type="entry name" value="Cyclin-like"/>
    <property type="match status" value="1"/>
</dbReference>
<gene>
    <name evidence="1" type="ORF">O0I10_008616</name>
</gene>
<proteinExistence type="predicted"/>
<dbReference type="GO" id="GO:0000307">
    <property type="term" value="C:cyclin-dependent protein kinase holoenzyme complex"/>
    <property type="evidence" value="ECO:0007669"/>
    <property type="project" value="TreeGrafter"/>
</dbReference>
<accession>A0AAD7XWT7</accession>
<evidence type="ECO:0008006" key="3">
    <source>
        <dbReference type="Google" id="ProtNLM"/>
    </source>
</evidence>
<comment type="caution">
    <text evidence="1">The sequence shown here is derived from an EMBL/GenBank/DDBJ whole genome shotgun (WGS) entry which is preliminary data.</text>
</comment>
<dbReference type="CDD" id="cd20557">
    <property type="entry name" value="CYCLIN_ScPCL1-like"/>
    <property type="match status" value="1"/>
</dbReference>
<name>A0AAD7XWT7_9FUNG</name>
<sequence>MVHAPCMKPIQDMPGVCLAIVSDLWNKHTHRQVPWDDARRLNFYNYCQYLTTYINVSPAVVYTSLHYIKRYLQAIDSCTRQKMLSVQGSEKSLFMAALLLAFKIVEDWGCVDMKYWSQISMIPITELTRIEMDFLCQVNHRLHVNKLDFVRWVTRCNSIFEQWMYYVTSQYDKVAAASSQQQQQYPCYVSPATQWYPPYQDSSCSSSYYWNPHCGYYTNNQLYHRQQHQAVESYHDSSYSRKRNSRRRRTMTTGRHYHYPSWQPQQWHWASTVPALAPSLTQ</sequence>
<dbReference type="RefSeq" id="XP_058340644.1">
    <property type="nucleotide sequence ID" value="XM_058488619.1"/>
</dbReference>
<dbReference type="InterPro" id="IPR013922">
    <property type="entry name" value="Cyclin_PHO80-like"/>
</dbReference>
<keyword evidence="2" id="KW-1185">Reference proteome</keyword>
<dbReference type="PANTHER" id="PTHR15615:SF108">
    <property type="entry name" value="PROTEIN CNPPD1"/>
    <property type="match status" value="1"/>
</dbReference>
<organism evidence="1 2">
    <name type="scientific">Lichtheimia ornata</name>
    <dbReference type="NCBI Taxonomy" id="688661"/>
    <lineage>
        <taxon>Eukaryota</taxon>
        <taxon>Fungi</taxon>
        <taxon>Fungi incertae sedis</taxon>
        <taxon>Mucoromycota</taxon>
        <taxon>Mucoromycotina</taxon>
        <taxon>Mucoromycetes</taxon>
        <taxon>Mucorales</taxon>
        <taxon>Lichtheimiaceae</taxon>
        <taxon>Lichtheimia</taxon>
    </lineage>
</organism>
<dbReference type="AlphaFoldDB" id="A0AAD7XWT7"/>
<evidence type="ECO:0000313" key="1">
    <source>
        <dbReference type="EMBL" id="KAJ8655731.1"/>
    </source>
</evidence>
<dbReference type="Proteomes" id="UP001234581">
    <property type="component" value="Unassembled WGS sequence"/>
</dbReference>
<protein>
    <recommendedName>
        <fullName evidence="3">Cyclin N-terminal domain-containing protein</fullName>
    </recommendedName>
</protein>
<dbReference type="Pfam" id="PF08613">
    <property type="entry name" value="Cyclin"/>
    <property type="match status" value="1"/>
</dbReference>
<dbReference type="GO" id="GO:0005634">
    <property type="term" value="C:nucleus"/>
    <property type="evidence" value="ECO:0007669"/>
    <property type="project" value="TreeGrafter"/>
</dbReference>